<sequence>MTDQPTSTLPQPVTVTAAGDGAPMPDAAPDTAAGTRGLSPRQQRIRSLFDAMAPLRDRWAERNRAFHDADRAYLRFLIPEGATVLEIGCGVGDTLAALKPARGVGIDLSPATIAEAKARHPQLELIAADAEDPATIDSIAAIGGPFSHILLSGTIGFLDDIEETLRLLRRVADPKTRIIVSYHSRVWEPILWAAEKLGMRMPQGKQNWLSTSDIVNLLDLAGWEPVRREWRQLIPKRLFGLGTLVNRYIAPLPGIRRLCVRNYVVARPQPTVEAVTVDGKPASVTVLIPCRNERGNIENAIRRLPRFAPDVEVIYVEGNSQDNTYEECLRVRDAYPDWDIKVMKQPGKGKGDAVRAGFNVARGDVLIILDADLTVPPETMGKFYQAMVSGRGEFVNGTRLVYPMAPEAMRFLNFLANRAFARIFSFLLNQRFTDTLCGTKVLWRKDYETIVANRHYFGDFDPFGDFDLIFGAAKQNLKIVEVPVRYADRSYGETQISRFTHGWLLARMVVFAWKKLKAF</sequence>
<organism evidence="3 4">
    <name type="scientific">Azospirillum melinis</name>
    <dbReference type="NCBI Taxonomy" id="328839"/>
    <lineage>
        <taxon>Bacteria</taxon>
        <taxon>Pseudomonadati</taxon>
        <taxon>Pseudomonadota</taxon>
        <taxon>Alphaproteobacteria</taxon>
        <taxon>Rhodospirillales</taxon>
        <taxon>Azospirillaceae</taxon>
        <taxon>Azospirillum</taxon>
    </lineage>
</organism>
<feature type="region of interest" description="Disordered" evidence="1">
    <location>
        <begin position="1"/>
        <end position="40"/>
    </location>
</feature>
<dbReference type="CDD" id="cd02440">
    <property type="entry name" value="AdoMet_MTases"/>
    <property type="match status" value="1"/>
</dbReference>
<dbReference type="Pfam" id="PF00535">
    <property type="entry name" value="Glycos_transf_2"/>
    <property type="match status" value="1"/>
</dbReference>
<accession>A0ABX2KCN1</accession>
<dbReference type="Gene3D" id="3.90.550.10">
    <property type="entry name" value="Spore Coat Polysaccharide Biosynthesis Protein SpsA, Chain A"/>
    <property type="match status" value="1"/>
</dbReference>
<dbReference type="Pfam" id="PF13489">
    <property type="entry name" value="Methyltransf_23"/>
    <property type="match status" value="1"/>
</dbReference>
<dbReference type="CDD" id="cd04179">
    <property type="entry name" value="DPM_DPG-synthase_like"/>
    <property type="match status" value="1"/>
</dbReference>
<feature type="compositionally biased region" description="Polar residues" evidence="1">
    <location>
        <begin position="1"/>
        <end position="14"/>
    </location>
</feature>
<dbReference type="EMBL" id="WHOS01000025">
    <property type="protein sequence ID" value="NUB01370.1"/>
    <property type="molecule type" value="Genomic_DNA"/>
</dbReference>
<dbReference type="PANTHER" id="PTHR48090">
    <property type="entry name" value="UNDECAPRENYL-PHOSPHATE 4-DEOXY-4-FORMAMIDO-L-ARABINOSE TRANSFERASE-RELATED"/>
    <property type="match status" value="1"/>
</dbReference>
<evidence type="ECO:0000256" key="1">
    <source>
        <dbReference type="SAM" id="MobiDB-lite"/>
    </source>
</evidence>
<dbReference type="InterPro" id="IPR050256">
    <property type="entry name" value="Glycosyltransferase_2"/>
</dbReference>
<dbReference type="SUPFAM" id="SSF53448">
    <property type="entry name" value="Nucleotide-diphospho-sugar transferases"/>
    <property type="match status" value="1"/>
</dbReference>
<feature type="domain" description="Glycosyltransferase 2-like" evidence="2">
    <location>
        <begin position="285"/>
        <end position="434"/>
    </location>
</feature>
<feature type="compositionally biased region" description="Low complexity" evidence="1">
    <location>
        <begin position="16"/>
        <end position="35"/>
    </location>
</feature>
<gene>
    <name evidence="3" type="ORF">GBZ48_19100</name>
</gene>
<dbReference type="InterPro" id="IPR001173">
    <property type="entry name" value="Glyco_trans_2-like"/>
</dbReference>
<dbReference type="Proteomes" id="UP000605086">
    <property type="component" value="Unassembled WGS sequence"/>
</dbReference>
<name>A0ABX2KCN1_9PROT</name>
<dbReference type="SUPFAM" id="SSF53335">
    <property type="entry name" value="S-adenosyl-L-methionine-dependent methyltransferases"/>
    <property type="match status" value="1"/>
</dbReference>
<proteinExistence type="predicted"/>
<protein>
    <submittedName>
        <fullName evidence="3">Glycosyltransferase</fullName>
    </submittedName>
</protein>
<dbReference type="PANTHER" id="PTHR48090:SF7">
    <property type="entry name" value="RFBJ PROTEIN"/>
    <property type="match status" value="1"/>
</dbReference>
<evidence type="ECO:0000259" key="2">
    <source>
        <dbReference type="Pfam" id="PF00535"/>
    </source>
</evidence>
<dbReference type="InterPro" id="IPR029044">
    <property type="entry name" value="Nucleotide-diphossugar_trans"/>
</dbReference>
<comment type="caution">
    <text evidence="3">The sequence shown here is derived from an EMBL/GenBank/DDBJ whole genome shotgun (WGS) entry which is preliminary data.</text>
</comment>
<keyword evidence="4" id="KW-1185">Reference proteome</keyword>
<reference evidence="3 4" key="1">
    <citation type="submission" date="2019-10" db="EMBL/GenBank/DDBJ databases">
        <title>Genome sequence of Azospirillum melinis.</title>
        <authorList>
            <person name="Ambrosini A."/>
            <person name="Sant'Anna F.H."/>
            <person name="Cassan F.D."/>
            <person name="Souza E.M."/>
            <person name="Passaglia L.M.P."/>
        </authorList>
    </citation>
    <scope>NUCLEOTIDE SEQUENCE [LARGE SCALE GENOMIC DNA]</scope>
    <source>
        <strain evidence="3 4">TMCY0552</strain>
    </source>
</reference>
<evidence type="ECO:0000313" key="4">
    <source>
        <dbReference type="Proteomes" id="UP000605086"/>
    </source>
</evidence>
<dbReference type="RefSeq" id="WP_174472446.1">
    <property type="nucleotide sequence ID" value="NZ_JAGINN010000009.1"/>
</dbReference>
<dbReference type="Gene3D" id="3.40.50.150">
    <property type="entry name" value="Vaccinia Virus protein VP39"/>
    <property type="match status" value="1"/>
</dbReference>
<evidence type="ECO:0000313" key="3">
    <source>
        <dbReference type="EMBL" id="NUB01370.1"/>
    </source>
</evidence>
<dbReference type="InterPro" id="IPR029063">
    <property type="entry name" value="SAM-dependent_MTases_sf"/>
</dbReference>